<evidence type="ECO:0000256" key="4">
    <source>
        <dbReference type="HAMAP-Rule" id="MF_01970"/>
    </source>
</evidence>
<evidence type="ECO:0000313" key="7">
    <source>
        <dbReference type="EMBL" id="HIV73816.1"/>
    </source>
</evidence>
<feature type="binding site" evidence="4">
    <location>
        <position position="104"/>
    </location>
    <ligand>
        <name>pyridoxal 5'-phosphate</name>
        <dbReference type="ChEBI" id="CHEBI:597326"/>
    </ligand>
</feature>
<dbReference type="Gene3D" id="3.40.640.10">
    <property type="entry name" value="Type I PLP-dependent aspartate aminotransferase-like (Major domain)"/>
    <property type="match status" value="1"/>
</dbReference>
<feature type="binding site" evidence="4">
    <location>
        <position position="238"/>
    </location>
    <ligand>
        <name>pyridoxal 5'-phosphate</name>
        <dbReference type="ChEBI" id="CHEBI:597326"/>
    </ligand>
</feature>
<evidence type="ECO:0000256" key="6">
    <source>
        <dbReference type="PIRNR" id="PIRNR038800"/>
    </source>
</evidence>
<dbReference type="GO" id="GO:0097053">
    <property type="term" value="P:L-kynurenine catabolic process"/>
    <property type="evidence" value="ECO:0007669"/>
    <property type="project" value="UniProtKB-UniRule"/>
</dbReference>
<keyword evidence="2 4" id="KW-0378">Hydrolase</keyword>
<dbReference type="Pfam" id="PF22580">
    <property type="entry name" value="KYNU_C"/>
    <property type="match status" value="1"/>
</dbReference>
<dbReference type="GO" id="GO:0019805">
    <property type="term" value="P:quinolinate biosynthetic process"/>
    <property type="evidence" value="ECO:0007669"/>
    <property type="project" value="UniProtKB-UniRule"/>
</dbReference>
<comment type="catalytic activity">
    <reaction evidence="6">
        <text>3-hydroxy-L-kynurenine + H2O = 3-hydroxyanthranilate + L-alanine + H(+)</text>
        <dbReference type="Rhea" id="RHEA:25143"/>
        <dbReference type="ChEBI" id="CHEBI:15377"/>
        <dbReference type="ChEBI" id="CHEBI:15378"/>
        <dbReference type="ChEBI" id="CHEBI:36559"/>
        <dbReference type="ChEBI" id="CHEBI:57972"/>
        <dbReference type="ChEBI" id="CHEBI:58125"/>
        <dbReference type="EC" id="3.7.1.3"/>
    </reaction>
</comment>
<dbReference type="InterPro" id="IPR010111">
    <property type="entry name" value="Kynureninase"/>
</dbReference>
<dbReference type="InterPro" id="IPR015421">
    <property type="entry name" value="PyrdxlP-dep_Trfase_major"/>
</dbReference>
<dbReference type="GO" id="GO:0005737">
    <property type="term" value="C:cytoplasm"/>
    <property type="evidence" value="ECO:0007669"/>
    <property type="project" value="UniProtKB-UniRule"/>
</dbReference>
<comment type="cofactor">
    <cofactor evidence="4 6">
        <name>pyridoxal 5'-phosphate</name>
        <dbReference type="ChEBI" id="CHEBI:597326"/>
    </cofactor>
</comment>
<name>A0A9D1PJZ9_9BACI</name>
<comment type="pathway">
    <text evidence="4 6">Amino-acid degradation; L-kynurenine degradation; L-alanine and anthranilate from L-kynurenine: step 1/1.</text>
</comment>
<dbReference type="GO" id="GO:0043420">
    <property type="term" value="P:anthranilate metabolic process"/>
    <property type="evidence" value="ECO:0007669"/>
    <property type="project" value="TreeGrafter"/>
</dbReference>
<comment type="catalytic activity">
    <reaction evidence="4 6">
        <text>L-kynurenine + H2O = anthranilate + L-alanine + H(+)</text>
        <dbReference type="Rhea" id="RHEA:16813"/>
        <dbReference type="ChEBI" id="CHEBI:15377"/>
        <dbReference type="ChEBI" id="CHEBI:15378"/>
        <dbReference type="ChEBI" id="CHEBI:16567"/>
        <dbReference type="ChEBI" id="CHEBI:57959"/>
        <dbReference type="ChEBI" id="CHEBI:57972"/>
        <dbReference type="EC" id="3.7.1.3"/>
    </reaction>
</comment>
<feature type="binding site" evidence="4">
    <location>
        <position position="105"/>
    </location>
    <ligand>
        <name>pyridoxal 5'-phosphate</name>
        <dbReference type="ChEBI" id="CHEBI:597326"/>
    </ligand>
</feature>
<evidence type="ECO:0000256" key="2">
    <source>
        <dbReference type="ARBA" id="ARBA00022801"/>
    </source>
</evidence>
<feature type="binding site" evidence="4">
    <location>
        <position position="216"/>
    </location>
    <ligand>
        <name>pyridoxal 5'-phosphate</name>
        <dbReference type="ChEBI" id="CHEBI:597326"/>
    </ligand>
</feature>
<organism evidence="7 8">
    <name type="scientific">Candidatus Pseudogracilibacillus intestinigallinarum</name>
    <dbReference type="NCBI Taxonomy" id="2838742"/>
    <lineage>
        <taxon>Bacteria</taxon>
        <taxon>Bacillati</taxon>
        <taxon>Bacillota</taxon>
        <taxon>Bacilli</taxon>
        <taxon>Bacillales</taxon>
        <taxon>Bacillaceae</taxon>
        <taxon>Pseudogracilibacillus</taxon>
    </lineage>
</organism>
<evidence type="ECO:0000256" key="1">
    <source>
        <dbReference type="ARBA" id="ARBA00022642"/>
    </source>
</evidence>
<gene>
    <name evidence="4 7" type="primary">kynU</name>
    <name evidence="7" type="ORF">H9895_01905</name>
</gene>
<dbReference type="InterPro" id="IPR015422">
    <property type="entry name" value="PyrdxlP-dep_Trfase_small"/>
</dbReference>
<comment type="subunit">
    <text evidence="4 6">Homodimer.</text>
</comment>
<dbReference type="EC" id="3.7.1.3" evidence="4 5"/>
<sequence length="428" mass="48216">MEANSFEVTESFAKQLDEKDSLAAYKEEFYVKEKEYYMNGNSLGLLSKRSETALLDALEDWKEFAIDGWLQAEPAWFYMSEQLGKMTGSLIGAKKGETIVTGSITTNIHQLVATFFQPTETKNKILADELTFSSDIYALQSQLLLRGLQPETHLIRVSSEDGSTLSEEKIIEMMTDDVALILLPSVLYRSGQILNMEKLAFEAKRRNIMIGFDLAHSIGALPHQLHDWGVDFAMWCNYKYLNSGPGGVGGLFVHEKHLGTTPGLRGWFSSDKEKQFDLDHDFVPAQTASAFQLGTPHVLSLAPLKGSLEIFNEIGIENVRAKSLRLTAYMMYLIDHELAGFEFEITNPREADRRGGHISLAHKEAARICKALKDAGVIPDFRAPNVIRLSPIALYTSYHDVWMVVQILKTIMEEEAYKKYENKRDVVA</sequence>
<keyword evidence="1 4" id="KW-0662">Pyridine nucleotide biosynthesis</keyword>
<dbReference type="EMBL" id="DXHX01000028">
    <property type="protein sequence ID" value="HIV73816.1"/>
    <property type="molecule type" value="Genomic_DNA"/>
</dbReference>
<feature type="modified residue" description="N6-(pyridoxal phosphate)lysine" evidence="4">
    <location>
        <position position="239"/>
    </location>
</feature>
<dbReference type="Gene3D" id="3.90.1150.10">
    <property type="entry name" value="Aspartate Aminotransferase, domain 1"/>
    <property type="match status" value="1"/>
</dbReference>
<dbReference type="NCBIfam" id="TIGR01814">
    <property type="entry name" value="kynureninase"/>
    <property type="match status" value="1"/>
</dbReference>
<evidence type="ECO:0000313" key="8">
    <source>
        <dbReference type="Proteomes" id="UP000823937"/>
    </source>
</evidence>
<dbReference type="Proteomes" id="UP000823937">
    <property type="component" value="Unassembled WGS sequence"/>
</dbReference>
<dbReference type="PANTHER" id="PTHR14084:SF0">
    <property type="entry name" value="KYNURENINASE"/>
    <property type="match status" value="1"/>
</dbReference>
<feature type="binding site" evidence="4">
    <location>
        <position position="267"/>
    </location>
    <ligand>
        <name>pyridoxal 5'-phosphate</name>
        <dbReference type="ChEBI" id="CHEBI:597326"/>
    </ligand>
</feature>
<accession>A0A9D1PJZ9</accession>
<dbReference type="GO" id="GO:0030170">
    <property type="term" value="F:pyridoxal phosphate binding"/>
    <property type="evidence" value="ECO:0007669"/>
    <property type="project" value="UniProtKB-UniRule"/>
</dbReference>
<comment type="similarity">
    <text evidence="4 6">Belongs to the kynureninase family.</text>
</comment>
<comment type="function">
    <text evidence="4 6">Catalyzes the cleavage of L-kynurenine (L-Kyn) and L-3-hydroxykynurenine (L-3OHKyn) into anthranilic acid (AA) and 3-hydroxyanthranilic acid (3-OHAA), respectively.</text>
</comment>
<proteinExistence type="inferred from homology"/>
<dbReference type="HAMAP" id="MF_01970">
    <property type="entry name" value="Kynureninase"/>
    <property type="match status" value="1"/>
</dbReference>
<dbReference type="AlphaFoldDB" id="A0A9D1PJZ9"/>
<reference evidence="7" key="1">
    <citation type="journal article" date="2021" name="PeerJ">
        <title>Extensive microbial diversity within the chicken gut microbiome revealed by metagenomics and culture.</title>
        <authorList>
            <person name="Gilroy R."/>
            <person name="Ravi A."/>
            <person name="Getino M."/>
            <person name="Pursley I."/>
            <person name="Horton D.L."/>
            <person name="Alikhan N.F."/>
            <person name="Baker D."/>
            <person name="Gharbi K."/>
            <person name="Hall N."/>
            <person name="Watson M."/>
            <person name="Adriaenssens E.M."/>
            <person name="Foster-Nyarko E."/>
            <person name="Jarju S."/>
            <person name="Secka A."/>
            <person name="Antonio M."/>
            <person name="Oren A."/>
            <person name="Chaudhuri R.R."/>
            <person name="La Ragione R."/>
            <person name="Hildebrand F."/>
            <person name="Pallen M.J."/>
        </authorList>
    </citation>
    <scope>NUCLEOTIDE SEQUENCE</scope>
    <source>
        <strain evidence="7">CHK169-2315</strain>
    </source>
</reference>
<dbReference type="PANTHER" id="PTHR14084">
    <property type="entry name" value="KYNURENINASE"/>
    <property type="match status" value="1"/>
</dbReference>
<evidence type="ECO:0000256" key="5">
    <source>
        <dbReference type="NCBIfam" id="TIGR01814"/>
    </source>
</evidence>
<comment type="caution">
    <text evidence="7">The sequence shown here is derived from an EMBL/GenBank/DDBJ whole genome shotgun (WGS) entry which is preliminary data.</text>
</comment>
<dbReference type="GO" id="GO:0009435">
    <property type="term" value="P:NAD+ biosynthetic process"/>
    <property type="evidence" value="ECO:0007669"/>
    <property type="project" value="UniProtKB-UniRule"/>
</dbReference>
<reference evidence="7" key="2">
    <citation type="submission" date="2021-04" db="EMBL/GenBank/DDBJ databases">
        <authorList>
            <person name="Gilroy R."/>
        </authorList>
    </citation>
    <scope>NUCLEOTIDE SEQUENCE</scope>
    <source>
        <strain evidence="7">CHK169-2315</strain>
    </source>
</reference>
<comment type="caution">
    <text evidence="4">Lacks conserved residue(s) required for the propagation of feature annotation.</text>
</comment>
<dbReference type="SUPFAM" id="SSF53383">
    <property type="entry name" value="PLP-dependent transferases"/>
    <property type="match status" value="1"/>
</dbReference>
<dbReference type="InterPro" id="IPR015424">
    <property type="entry name" value="PyrdxlP-dep_Trfase"/>
</dbReference>
<feature type="binding site" evidence="4">
    <location>
        <position position="213"/>
    </location>
    <ligand>
        <name>pyridoxal 5'-phosphate</name>
        <dbReference type="ChEBI" id="CHEBI:597326"/>
    </ligand>
</feature>
<dbReference type="GO" id="GO:0030429">
    <property type="term" value="F:kynureninase activity"/>
    <property type="evidence" value="ECO:0007669"/>
    <property type="project" value="UniProtKB-UniRule"/>
</dbReference>
<comment type="pathway">
    <text evidence="4 6">Cofactor biosynthesis; NAD(+) biosynthesis; quinolinate from L-kynurenine: step 2/3.</text>
</comment>
<evidence type="ECO:0000256" key="3">
    <source>
        <dbReference type="ARBA" id="ARBA00022898"/>
    </source>
</evidence>
<keyword evidence="3 4" id="KW-0663">Pyridoxal phosphate</keyword>
<feature type="binding site" evidence="4">
    <location>
        <position position="295"/>
    </location>
    <ligand>
        <name>pyridoxal 5'-phosphate</name>
        <dbReference type="ChEBI" id="CHEBI:597326"/>
    </ligand>
</feature>
<protein>
    <recommendedName>
        <fullName evidence="4 5">Kynureninase</fullName>
        <ecNumber evidence="4 5">3.7.1.3</ecNumber>
    </recommendedName>
    <alternativeName>
        <fullName evidence="4">L-kynurenine hydrolase</fullName>
    </alternativeName>
</protein>
<dbReference type="PIRSF" id="PIRSF038800">
    <property type="entry name" value="KYNU"/>
    <property type="match status" value="1"/>
</dbReference>
<dbReference type="GO" id="GO:0019441">
    <property type="term" value="P:L-tryptophan catabolic process to kynurenine"/>
    <property type="evidence" value="ECO:0007669"/>
    <property type="project" value="TreeGrafter"/>
</dbReference>